<dbReference type="EMBL" id="DRGN01000160">
    <property type="protein sequence ID" value="HEU00924.1"/>
    <property type="molecule type" value="Genomic_DNA"/>
</dbReference>
<evidence type="ECO:0000313" key="2">
    <source>
        <dbReference type="Proteomes" id="UP000885680"/>
    </source>
</evidence>
<gene>
    <name evidence="1" type="ORF">ENH89_11315</name>
</gene>
<sequence>MRGHLMAAEALLEAGETEMAAPHLKHPLKENYEALEAAFEARSVPEFEATLETMEASDPANSADALTKIAEARKAIDVAGEGIDPSAKAHGVVALLREAAQEYEEGVKDGKVEELAEYQDAYGFVRAADSVMQGLSGDIPAEAAAALNEALSTLKDALPSAVPPQDDLMDSGAFSAAVAQAELAASAI</sequence>
<evidence type="ECO:0000313" key="1">
    <source>
        <dbReference type="EMBL" id="HEU00924.1"/>
    </source>
</evidence>
<organism evidence="1 2">
    <name type="scientific">Aurantimonas coralicida</name>
    <dbReference type="NCBI Taxonomy" id="182270"/>
    <lineage>
        <taxon>Bacteria</taxon>
        <taxon>Pseudomonadati</taxon>
        <taxon>Pseudomonadota</taxon>
        <taxon>Alphaproteobacteria</taxon>
        <taxon>Hyphomicrobiales</taxon>
        <taxon>Aurantimonadaceae</taxon>
        <taxon>Aurantimonas</taxon>
    </lineage>
</organism>
<name>A0A9C9NGL5_9HYPH</name>
<comment type="caution">
    <text evidence="1">The sequence shown here is derived from an EMBL/GenBank/DDBJ whole genome shotgun (WGS) entry which is preliminary data.</text>
</comment>
<accession>A0A9C9NGL5</accession>
<protein>
    <submittedName>
        <fullName evidence="1">Uncharacterized protein</fullName>
    </submittedName>
</protein>
<proteinExistence type="predicted"/>
<dbReference type="Proteomes" id="UP000885680">
    <property type="component" value="Unassembled WGS sequence"/>
</dbReference>
<reference evidence="1" key="1">
    <citation type="journal article" date="2020" name="mSystems">
        <title>Genome- and Community-Level Interaction Insights into Carbon Utilization and Element Cycling Functions of Hydrothermarchaeota in Hydrothermal Sediment.</title>
        <authorList>
            <person name="Zhou Z."/>
            <person name="Liu Y."/>
            <person name="Xu W."/>
            <person name="Pan J."/>
            <person name="Luo Z.H."/>
            <person name="Li M."/>
        </authorList>
    </citation>
    <scope>NUCLEOTIDE SEQUENCE</scope>
    <source>
        <strain evidence="1">HyVt-347</strain>
    </source>
</reference>
<dbReference type="AlphaFoldDB" id="A0A9C9NGL5"/>